<keyword evidence="6" id="KW-0813">Transport</keyword>
<feature type="transmembrane region" description="Helical" evidence="7">
    <location>
        <begin position="94"/>
        <end position="118"/>
    </location>
</feature>
<dbReference type="Pfam" id="PF00230">
    <property type="entry name" value="MIP"/>
    <property type="match status" value="1"/>
</dbReference>
<dbReference type="SUPFAM" id="SSF81338">
    <property type="entry name" value="Aquaporin-like"/>
    <property type="match status" value="1"/>
</dbReference>
<evidence type="ECO:0000256" key="7">
    <source>
        <dbReference type="SAM" id="Phobius"/>
    </source>
</evidence>
<evidence type="ECO:0000256" key="6">
    <source>
        <dbReference type="RuleBase" id="RU000477"/>
    </source>
</evidence>
<evidence type="ECO:0000313" key="9">
    <source>
        <dbReference type="Proteomes" id="UP000013306"/>
    </source>
</evidence>
<comment type="similarity">
    <text evidence="2 6">Belongs to the MIP/aquaporin (TC 1.A.8) family.</text>
</comment>
<keyword evidence="9" id="KW-1185">Reference proteome</keyword>
<name>A0ABN4B6T6_STRCR</name>
<dbReference type="PRINTS" id="PR00783">
    <property type="entry name" value="MINTRINSICP"/>
</dbReference>
<evidence type="ECO:0000256" key="2">
    <source>
        <dbReference type="ARBA" id="ARBA00006175"/>
    </source>
</evidence>
<keyword evidence="4 7" id="KW-1133">Transmembrane helix</keyword>
<dbReference type="InterPro" id="IPR034294">
    <property type="entry name" value="Aquaporin_transptr"/>
</dbReference>
<evidence type="ECO:0000256" key="3">
    <source>
        <dbReference type="ARBA" id="ARBA00022692"/>
    </source>
</evidence>
<organism evidence="8 9">
    <name type="scientific">Streptococcus cristatus AS 1.3089</name>
    <dbReference type="NCBI Taxonomy" id="1302863"/>
    <lineage>
        <taxon>Bacteria</taxon>
        <taxon>Bacillati</taxon>
        <taxon>Bacillota</taxon>
        <taxon>Bacilli</taxon>
        <taxon>Lactobacillales</taxon>
        <taxon>Streptococcaceae</taxon>
        <taxon>Streptococcus</taxon>
    </lineage>
</organism>
<evidence type="ECO:0000256" key="5">
    <source>
        <dbReference type="ARBA" id="ARBA00023136"/>
    </source>
</evidence>
<keyword evidence="3 6" id="KW-0812">Transmembrane</keyword>
<feature type="transmembrane region" description="Helical" evidence="7">
    <location>
        <begin position="20"/>
        <end position="43"/>
    </location>
</feature>
<feature type="transmembrane region" description="Helical" evidence="7">
    <location>
        <begin position="138"/>
        <end position="156"/>
    </location>
</feature>
<dbReference type="InterPro" id="IPR023271">
    <property type="entry name" value="Aquaporin-like"/>
</dbReference>
<evidence type="ECO:0000256" key="4">
    <source>
        <dbReference type="ARBA" id="ARBA00022989"/>
    </source>
</evidence>
<comment type="subcellular location">
    <subcellularLocation>
        <location evidence="1">Membrane</location>
        <topology evidence="1">Multi-pass membrane protein</topology>
    </subcellularLocation>
</comment>
<reference evidence="8 9" key="1">
    <citation type="journal article" date="2013" name="Genome Announc.">
        <title>Complete Genome Sequence of an Oral Commensal, Streptococcus oligofermentans Strain AS 1.3089.</title>
        <authorList>
            <person name="Tong H."/>
            <person name="Shang N."/>
            <person name="Liu L."/>
            <person name="Wang X."/>
            <person name="Cai J."/>
            <person name="Dong X."/>
        </authorList>
    </citation>
    <scope>NUCLEOTIDE SEQUENCE [LARGE SCALE GENOMIC DNA]</scope>
    <source>
        <strain evidence="8 9">AS 1.3089</strain>
    </source>
</reference>
<evidence type="ECO:0000313" key="8">
    <source>
        <dbReference type="EMBL" id="AGK70410.1"/>
    </source>
</evidence>
<dbReference type="Proteomes" id="UP000013306">
    <property type="component" value="Chromosome"/>
</dbReference>
<sequence length="164" mass="16686">MNPAVSIAMFVNKRLSSKELVNYILGQVVGAFLASGAVFFLLANSGMSTASLGENALANGVTVFGGFLFEVIATFLFVLVIMTVTSASKGNGAIAGLVIGLSLMAMILVGLNITGLSVNPARSLAPAVLVGGEALQQVWIFILAPIVGGVLAALVAKNCLGTEE</sequence>
<keyword evidence="5 7" id="KW-0472">Membrane</keyword>
<dbReference type="PANTHER" id="PTHR19139">
    <property type="entry name" value="AQUAPORIN TRANSPORTER"/>
    <property type="match status" value="1"/>
</dbReference>
<proteinExistence type="inferred from homology"/>
<dbReference type="Gene3D" id="1.20.1080.10">
    <property type="entry name" value="Glycerol uptake facilitator protein"/>
    <property type="match status" value="1"/>
</dbReference>
<dbReference type="InterPro" id="IPR000425">
    <property type="entry name" value="MIP"/>
</dbReference>
<dbReference type="EMBL" id="CP004409">
    <property type="protein sequence ID" value="AGK70410.1"/>
    <property type="molecule type" value="Genomic_DNA"/>
</dbReference>
<dbReference type="PANTHER" id="PTHR19139:SF199">
    <property type="entry name" value="MIP17260P"/>
    <property type="match status" value="1"/>
</dbReference>
<protein>
    <submittedName>
        <fullName evidence="8">Aquaporin</fullName>
    </submittedName>
</protein>
<accession>A0ABN4B6T6</accession>
<feature type="transmembrane region" description="Helical" evidence="7">
    <location>
        <begin position="63"/>
        <end position="82"/>
    </location>
</feature>
<evidence type="ECO:0000256" key="1">
    <source>
        <dbReference type="ARBA" id="ARBA00004141"/>
    </source>
</evidence>
<gene>
    <name evidence="8" type="ORF">I872_01445</name>
</gene>